<dbReference type="InterPro" id="IPR001580">
    <property type="entry name" value="Calret/calnex"/>
</dbReference>
<dbReference type="Gene3D" id="2.60.120.200">
    <property type="match status" value="1"/>
</dbReference>
<keyword evidence="4" id="KW-0732">Signal</keyword>
<feature type="region of interest" description="Disordered" evidence="5">
    <location>
        <begin position="106"/>
        <end position="137"/>
    </location>
</feature>
<dbReference type="PANTHER" id="PTHR11073:SF16">
    <property type="entry name" value="CALRETICULIN"/>
    <property type="match status" value="1"/>
</dbReference>
<dbReference type="AlphaFoldDB" id="A0A8B9SS24"/>
<evidence type="ECO:0000256" key="3">
    <source>
        <dbReference type="ARBA" id="ARBA00022824"/>
    </source>
</evidence>
<evidence type="ECO:0000256" key="5">
    <source>
        <dbReference type="SAM" id="MobiDB-lite"/>
    </source>
</evidence>
<reference evidence="6" key="1">
    <citation type="submission" date="2019-08" db="EMBL/GenBank/DDBJ databases">
        <title>Three high-quality genomes provides insights into domestication of ducks.</title>
        <authorList>
            <person name="Hou Z.C."/>
            <person name="Zhu F."/>
            <person name="Yin Z.T."/>
            <person name="Zhang F."/>
        </authorList>
    </citation>
    <scope>NUCLEOTIDE SEQUENCE [LARGE SCALE GENOMIC DNA]</scope>
</reference>
<dbReference type="Pfam" id="PF00262">
    <property type="entry name" value="Calreticulin"/>
    <property type="match status" value="1"/>
</dbReference>
<dbReference type="Proteomes" id="UP000694400">
    <property type="component" value="Chromosome 27"/>
</dbReference>
<protein>
    <recommendedName>
        <fullName evidence="8">Calreticulin</fullName>
    </recommendedName>
</protein>
<evidence type="ECO:0000313" key="6">
    <source>
        <dbReference type="Ensembl" id="ENSAPLP00020010448.1"/>
    </source>
</evidence>
<accession>A0A8B9SS24</accession>
<feature type="compositionally biased region" description="Basic and acidic residues" evidence="5">
    <location>
        <begin position="117"/>
        <end position="128"/>
    </location>
</feature>
<keyword evidence="3 4" id="KW-0256">Endoplasmic reticulum</keyword>
<organism evidence="6 7">
    <name type="scientific">Anas platyrhynchos</name>
    <name type="common">Mallard</name>
    <name type="synonym">Anas boschas</name>
    <dbReference type="NCBI Taxonomy" id="8839"/>
    <lineage>
        <taxon>Eukaryota</taxon>
        <taxon>Metazoa</taxon>
        <taxon>Chordata</taxon>
        <taxon>Craniata</taxon>
        <taxon>Vertebrata</taxon>
        <taxon>Euteleostomi</taxon>
        <taxon>Archelosauria</taxon>
        <taxon>Archosauria</taxon>
        <taxon>Dinosauria</taxon>
        <taxon>Saurischia</taxon>
        <taxon>Theropoda</taxon>
        <taxon>Coelurosauria</taxon>
        <taxon>Aves</taxon>
        <taxon>Neognathae</taxon>
        <taxon>Galloanserae</taxon>
        <taxon>Anseriformes</taxon>
        <taxon>Anatidae</taxon>
        <taxon>Anatinae</taxon>
        <taxon>Anas</taxon>
    </lineage>
</organism>
<comment type="similarity">
    <text evidence="2 4">Belongs to the calreticulin family.</text>
</comment>
<reference evidence="6" key="3">
    <citation type="submission" date="2025-09" db="UniProtKB">
        <authorList>
            <consortium name="Ensembl"/>
        </authorList>
    </citation>
    <scope>IDENTIFICATION</scope>
</reference>
<proteinExistence type="inferred from homology"/>
<sequence length="137" mass="15836">MSRLGLPLLLAALLLALAAAGPAEFFREEFLDGDAWTQRWVESKHKPDYGRFVLTAGKFYGDAEKDKGIQTSQDARFYALSSRFEPFSNRDKTLVVQFTVKHEQNTTRRGRASFAHWPEHRRGHDTRRPSTNYSRFE</sequence>
<evidence type="ECO:0000256" key="2">
    <source>
        <dbReference type="ARBA" id="ARBA00010983"/>
    </source>
</evidence>
<dbReference type="InterPro" id="IPR013320">
    <property type="entry name" value="ConA-like_dom_sf"/>
</dbReference>
<dbReference type="GO" id="GO:0036503">
    <property type="term" value="P:ERAD pathway"/>
    <property type="evidence" value="ECO:0007669"/>
    <property type="project" value="TreeGrafter"/>
</dbReference>
<evidence type="ECO:0000256" key="1">
    <source>
        <dbReference type="ARBA" id="ARBA00004240"/>
    </source>
</evidence>
<evidence type="ECO:0000256" key="4">
    <source>
        <dbReference type="RuleBase" id="RU362126"/>
    </source>
</evidence>
<dbReference type="Ensembl" id="ENSAPLT00020011256.1">
    <property type="protein sequence ID" value="ENSAPLP00020010448.1"/>
    <property type="gene ID" value="ENSAPLG00020007699.1"/>
</dbReference>
<feature type="chain" id="PRO_5034752166" description="Calreticulin" evidence="4">
    <location>
        <begin position="21"/>
        <end position="137"/>
    </location>
</feature>
<name>A0A8B9SS24_ANAPL</name>
<evidence type="ECO:0000313" key="7">
    <source>
        <dbReference type="Proteomes" id="UP000694400"/>
    </source>
</evidence>
<feature type="signal peptide" evidence="4">
    <location>
        <begin position="1"/>
        <end position="20"/>
    </location>
</feature>
<dbReference type="GO" id="GO:0005509">
    <property type="term" value="F:calcium ion binding"/>
    <property type="evidence" value="ECO:0007669"/>
    <property type="project" value="InterPro"/>
</dbReference>
<dbReference type="GO" id="GO:0006457">
    <property type="term" value="P:protein folding"/>
    <property type="evidence" value="ECO:0007669"/>
    <property type="project" value="InterPro"/>
</dbReference>
<keyword evidence="4" id="KW-0143">Chaperone</keyword>
<dbReference type="GO" id="GO:0051082">
    <property type="term" value="F:unfolded protein binding"/>
    <property type="evidence" value="ECO:0007669"/>
    <property type="project" value="InterPro"/>
</dbReference>
<comment type="subcellular location">
    <subcellularLocation>
        <location evidence="1">Endoplasmic reticulum</location>
    </subcellularLocation>
</comment>
<dbReference type="GO" id="GO:0005789">
    <property type="term" value="C:endoplasmic reticulum membrane"/>
    <property type="evidence" value="ECO:0007669"/>
    <property type="project" value="TreeGrafter"/>
</dbReference>
<dbReference type="SUPFAM" id="SSF49899">
    <property type="entry name" value="Concanavalin A-like lectins/glucanases"/>
    <property type="match status" value="1"/>
</dbReference>
<dbReference type="PANTHER" id="PTHR11073">
    <property type="entry name" value="CALRETICULIN AND CALNEXIN"/>
    <property type="match status" value="1"/>
</dbReference>
<reference evidence="6" key="2">
    <citation type="submission" date="2025-08" db="UniProtKB">
        <authorList>
            <consortium name="Ensembl"/>
        </authorList>
    </citation>
    <scope>IDENTIFICATION</scope>
</reference>
<evidence type="ECO:0008006" key="8">
    <source>
        <dbReference type="Google" id="ProtNLM"/>
    </source>
</evidence>